<keyword evidence="2" id="KW-1185">Reference proteome</keyword>
<evidence type="ECO:0000313" key="1">
    <source>
        <dbReference type="EMBL" id="WPZ23147.1"/>
    </source>
</evidence>
<dbReference type="EMBL" id="CP139725">
    <property type="protein sequence ID" value="WPZ23147.1"/>
    <property type="molecule type" value="Genomic_DNA"/>
</dbReference>
<evidence type="ECO:0000313" key="2">
    <source>
        <dbReference type="Proteomes" id="UP001326567"/>
    </source>
</evidence>
<dbReference type="Proteomes" id="UP001326567">
    <property type="component" value="Chromosome"/>
</dbReference>
<protein>
    <submittedName>
        <fullName evidence="1">Uncharacterized protein</fullName>
    </submittedName>
</protein>
<dbReference type="RefSeq" id="WP_322329623.1">
    <property type="nucleotide sequence ID" value="NZ_CP139725.1"/>
</dbReference>
<sequence length="94" mass="10489">MLDAACKSPPDTISTGLEPRETGYYWAKLVAPRKQPPDEDWASIDWEIVHVDENYGEGEDEFRVYVPGIGPGQLISAFLWGPAVKDKKPERADA</sequence>
<name>A0ABZ0V7T4_9RHOB</name>
<reference evidence="1 2" key="1">
    <citation type="submission" date="2023-11" db="EMBL/GenBank/DDBJ databases">
        <title>From the Deep-Sea to the Surface: Bacterial Genomes Isolated from the Moytirra Hydrothermal Vent Plume.</title>
        <authorList>
            <person name="Major S.R."/>
        </authorList>
    </citation>
    <scope>NUCLEOTIDE SEQUENCE [LARGE SCALE GENOMIC DNA]</scope>
    <source>
        <strain evidence="1 2">OXR-9</strain>
    </source>
</reference>
<accession>A0ABZ0V7T4</accession>
<proteinExistence type="predicted"/>
<gene>
    <name evidence="1" type="ORF">T7987_07920</name>
</gene>
<organism evidence="1 2">
    <name type="scientific">Sulfitobacter faviae</name>
    <dbReference type="NCBI Taxonomy" id="1775881"/>
    <lineage>
        <taxon>Bacteria</taxon>
        <taxon>Pseudomonadati</taxon>
        <taxon>Pseudomonadota</taxon>
        <taxon>Alphaproteobacteria</taxon>
        <taxon>Rhodobacterales</taxon>
        <taxon>Roseobacteraceae</taxon>
        <taxon>Sulfitobacter</taxon>
    </lineage>
</organism>